<dbReference type="InterPro" id="IPR001162">
    <property type="entry name" value="UvrC_RNase_H_dom"/>
</dbReference>
<keyword evidence="4 7" id="KW-0267">Excision nuclease</keyword>
<comment type="caution">
    <text evidence="11">The sequence shown here is derived from an EMBL/GenBank/DDBJ whole genome shotgun (WGS) entry which is preliminary data.</text>
</comment>
<keyword evidence="6 7" id="KW-0742">SOS response</keyword>
<keyword evidence="5 7" id="KW-0234">DNA repair</keyword>
<dbReference type="EMBL" id="MWBQ01000021">
    <property type="protein sequence ID" value="OQA61314.1"/>
    <property type="molecule type" value="Genomic_DNA"/>
</dbReference>
<feature type="domain" description="UvrC family homology region profile" evidence="10">
    <location>
        <begin position="261"/>
        <end position="486"/>
    </location>
</feature>
<feature type="domain" description="UVR" evidence="8">
    <location>
        <begin position="210"/>
        <end position="245"/>
    </location>
</feature>
<evidence type="ECO:0000256" key="3">
    <source>
        <dbReference type="ARBA" id="ARBA00022769"/>
    </source>
</evidence>
<keyword evidence="1 7" id="KW-0963">Cytoplasm</keyword>
<dbReference type="Gene3D" id="4.10.860.10">
    <property type="entry name" value="UVR domain"/>
    <property type="match status" value="1"/>
</dbReference>
<dbReference type="Gene3D" id="3.40.1440.10">
    <property type="entry name" value="GIY-YIG endonuclease"/>
    <property type="match status" value="1"/>
</dbReference>
<evidence type="ECO:0000256" key="2">
    <source>
        <dbReference type="ARBA" id="ARBA00022763"/>
    </source>
</evidence>
<dbReference type="InterPro" id="IPR001943">
    <property type="entry name" value="UVR_dom"/>
</dbReference>
<sequence length="619" mass="71615">MSEKNFVRSETTRNSLQELPTSCGVYILCNQNHQIIYIGKAINIQNRVRNHLQGDSASPLKRDMAEEITTIQFILTRDEAEALLLEEELIKTYQPHYNIRMKDDKSYPYIHFDARGDFPAVKIARRKTAKPGYFYGPYTNSKKARDGLKILRQIFLLRGCSIPESRFPLKRSCLDYELKLCCAPCVWKGSPSEYQDKVKKARSFLEGDYLEVTNWLEEEMWKAADQQDFEKAIQFRDRLDCLLKIIGRYRLVLPDSSDVDFIELENESNLASLVVVKVRKGRLIGIENFHAQGEENADRNYILNEFIENFYLDHFNPPTKICVQFDYNRNLQERIKEKGYSSIIELPRNTSELDLLHFAQENAQKNLQLEKIKALRQNLDHQHLLHELKNLLSLPALPRLIEGVDISTFQGDESVGAVVAFFDGLPLKKRYRKYIIREADHPDDFAMIEETLTRHFNKLIQNQTELPNLLVIDGGIGQLNSALKVLQKFSLTIPVLSLAKENEEIFFPGKSISLRLPPENSSLQFLQRIRNEVHRFVITFHRVRRNKKMFSSLLDDIPGIGPQRKQVVLSAFDNLTQILNYSPQELSRQLKIPSQSIIKIQKKISQKNMLAGKEGITSS</sequence>
<dbReference type="PANTHER" id="PTHR30562">
    <property type="entry name" value="UVRC/OXIDOREDUCTASE"/>
    <property type="match status" value="1"/>
</dbReference>
<dbReference type="NCBIfam" id="TIGR00194">
    <property type="entry name" value="uvrC"/>
    <property type="match status" value="1"/>
</dbReference>
<dbReference type="AlphaFoldDB" id="A0A1V5T3W1"/>
<accession>A0A1V5T3W1</accession>
<dbReference type="InterPro" id="IPR010994">
    <property type="entry name" value="RuvA_2-like"/>
</dbReference>
<evidence type="ECO:0000313" key="11">
    <source>
        <dbReference type="EMBL" id="OQA61314.1"/>
    </source>
</evidence>
<dbReference type="SUPFAM" id="SSF82771">
    <property type="entry name" value="GIY-YIG endonuclease"/>
    <property type="match status" value="1"/>
</dbReference>
<dbReference type="Pfam" id="PF08459">
    <property type="entry name" value="UvrC_RNaseH_dom"/>
    <property type="match status" value="1"/>
</dbReference>
<dbReference type="SMART" id="SM00465">
    <property type="entry name" value="GIYc"/>
    <property type="match status" value="1"/>
</dbReference>
<dbReference type="Pfam" id="PF02151">
    <property type="entry name" value="UVR"/>
    <property type="match status" value="1"/>
</dbReference>
<feature type="domain" description="GIY-YIG" evidence="9">
    <location>
        <begin position="21"/>
        <end position="99"/>
    </location>
</feature>
<dbReference type="Gene3D" id="1.10.150.20">
    <property type="entry name" value="5' to 3' exonuclease, C-terminal subdomain"/>
    <property type="match status" value="1"/>
</dbReference>
<evidence type="ECO:0000256" key="5">
    <source>
        <dbReference type="ARBA" id="ARBA00023204"/>
    </source>
</evidence>
<evidence type="ECO:0000256" key="4">
    <source>
        <dbReference type="ARBA" id="ARBA00022881"/>
    </source>
</evidence>
<dbReference type="PANTHER" id="PTHR30562:SF1">
    <property type="entry name" value="UVRABC SYSTEM PROTEIN C"/>
    <property type="match status" value="1"/>
</dbReference>
<dbReference type="SUPFAM" id="SSF47781">
    <property type="entry name" value="RuvA domain 2-like"/>
    <property type="match status" value="1"/>
</dbReference>
<evidence type="ECO:0000256" key="7">
    <source>
        <dbReference type="HAMAP-Rule" id="MF_00203"/>
    </source>
</evidence>
<dbReference type="InterPro" id="IPR004791">
    <property type="entry name" value="UvrC"/>
</dbReference>
<dbReference type="InterPro" id="IPR038476">
    <property type="entry name" value="UvrC_RNase_H_dom_sf"/>
</dbReference>
<protein>
    <recommendedName>
        <fullName evidence="7">UvrABC system protein C</fullName>
        <shortName evidence="7">Protein UvrC</shortName>
    </recommendedName>
    <alternativeName>
        <fullName evidence="7">Excinuclease ABC subunit C</fullName>
    </alternativeName>
</protein>
<evidence type="ECO:0000259" key="10">
    <source>
        <dbReference type="PROSITE" id="PS50165"/>
    </source>
</evidence>
<dbReference type="CDD" id="cd10434">
    <property type="entry name" value="GIY-YIG_UvrC_Cho"/>
    <property type="match status" value="1"/>
</dbReference>
<evidence type="ECO:0000259" key="8">
    <source>
        <dbReference type="PROSITE" id="PS50151"/>
    </source>
</evidence>
<dbReference type="GO" id="GO:0009381">
    <property type="term" value="F:excinuclease ABC activity"/>
    <property type="evidence" value="ECO:0007669"/>
    <property type="project" value="UniProtKB-UniRule"/>
</dbReference>
<dbReference type="PROSITE" id="PS50164">
    <property type="entry name" value="GIY_YIG"/>
    <property type="match status" value="1"/>
</dbReference>
<dbReference type="InterPro" id="IPR047296">
    <property type="entry name" value="GIY-YIG_UvrC_Cho"/>
</dbReference>
<dbReference type="Proteomes" id="UP000485569">
    <property type="component" value="Unassembled WGS sequence"/>
</dbReference>
<evidence type="ECO:0000256" key="1">
    <source>
        <dbReference type="ARBA" id="ARBA00022490"/>
    </source>
</evidence>
<comment type="similarity">
    <text evidence="7">Belongs to the UvrC family.</text>
</comment>
<dbReference type="GO" id="GO:0006289">
    <property type="term" value="P:nucleotide-excision repair"/>
    <property type="evidence" value="ECO:0007669"/>
    <property type="project" value="UniProtKB-UniRule"/>
</dbReference>
<reference evidence="11" key="1">
    <citation type="submission" date="2017-02" db="EMBL/GenBank/DDBJ databases">
        <title>Delving into the versatile metabolic prowess of the omnipresent phylum Bacteroidetes.</title>
        <authorList>
            <person name="Nobu M.K."/>
            <person name="Mei R."/>
            <person name="Narihiro T."/>
            <person name="Kuroda K."/>
            <person name="Liu W.-T."/>
        </authorList>
    </citation>
    <scope>NUCLEOTIDE SEQUENCE</scope>
    <source>
        <strain evidence="11">ADurb.Bin276</strain>
    </source>
</reference>
<dbReference type="Pfam" id="PF01541">
    <property type="entry name" value="GIY-YIG"/>
    <property type="match status" value="1"/>
</dbReference>
<dbReference type="PROSITE" id="PS50165">
    <property type="entry name" value="UVRC"/>
    <property type="match status" value="1"/>
</dbReference>
<evidence type="ECO:0000256" key="6">
    <source>
        <dbReference type="ARBA" id="ARBA00023236"/>
    </source>
</evidence>
<comment type="subunit">
    <text evidence="7">Interacts with UvrB in an incision complex.</text>
</comment>
<dbReference type="InterPro" id="IPR035901">
    <property type="entry name" value="GIY-YIG_endonuc_sf"/>
</dbReference>
<gene>
    <name evidence="7 11" type="primary">uvrC</name>
    <name evidence="11" type="ORF">BWY41_00265</name>
</gene>
<keyword evidence="3 7" id="KW-0228">DNA excision</keyword>
<dbReference type="GO" id="GO:0009380">
    <property type="term" value="C:excinuclease repair complex"/>
    <property type="evidence" value="ECO:0007669"/>
    <property type="project" value="InterPro"/>
</dbReference>
<comment type="function">
    <text evidence="7">The UvrABC repair system catalyzes the recognition and processing of DNA lesions. UvrC both incises the 5' and 3' sides of the lesion. The N-terminal half is responsible for the 3' incision and the C-terminal half is responsible for the 5' incision.</text>
</comment>
<keyword evidence="2 7" id="KW-0227">DNA damage</keyword>
<dbReference type="GO" id="GO:0005737">
    <property type="term" value="C:cytoplasm"/>
    <property type="evidence" value="ECO:0007669"/>
    <property type="project" value="UniProtKB-SubCell"/>
</dbReference>
<dbReference type="InterPro" id="IPR050066">
    <property type="entry name" value="UvrABC_protein_C"/>
</dbReference>
<dbReference type="InterPro" id="IPR000305">
    <property type="entry name" value="GIY-YIG_endonuc"/>
</dbReference>
<dbReference type="InterPro" id="IPR036876">
    <property type="entry name" value="UVR_dom_sf"/>
</dbReference>
<dbReference type="GO" id="GO:0003677">
    <property type="term" value="F:DNA binding"/>
    <property type="evidence" value="ECO:0007669"/>
    <property type="project" value="UniProtKB-UniRule"/>
</dbReference>
<dbReference type="FunFam" id="3.40.1440.10:FF:000001">
    <property type="entry name" value="UvrABC system protein C"/>
    <property type="match status" value="1"/>
</dbReference>
<dbReference type="HAMAP" id="MF_00203">
    <property type="entry name" value="UvrC"/>
    <property type="match status" value="1"/>
</dbReference>
<dbReference type="PROSITE" id="PS50151">
    <property type="entry name" value="UVR"/>
    <property type="match status" value="1"/>
</dbReference>
<dbReference type="GO" id="GO:0009432">
    <property type="term" value="P:SOS response"/>
    <property type="evidence" value="ECO:0007669"/>
    <property type="project" value="UniProtKB-UniRule"/>
</dbReference>
<comment type="subcellular location">
    <subcellularLocation>
        <location evidence="7">Cytoplasm</location>
    </subcellularLocation>
</comment>
<evidence type="ECO:0000259" key="9">
    <source>
        <dbReference type="PROSITE" id="PS50164"/>
    </source>
</evidence>
<organism evidence="11">
    <name type="scientific">Candidatus Atribacter allofermentans</name>
    <dbReference type="NCBI Taxonomy" id="1852833"/>
    <lineage>
        <taxon>Bacteria</taxon>
        <taxon>Pseudomonadati</taxon>
        <taxon>Atribacterota</taxon>
        <taxon>Atribacteria</taxon>
        <taxon>Atribacterales</taxon>
        <taxon>Atribacteraceae</taxon>
        <taxon>Atribacter</taxon>
    </lineage>
</organism>
<dbReference type="Gene3D" id="3.30.420.340">
    <property type="entry name" value="UvrC, RNAse H endonuclease domain"/>
    <property type="match status" value="1"/>
</dbReference>
<dbReference type="Pfam" id="PF22920">
    <property type="entry name" value="UvrC_RNaseH"/>
    <property type="match status" value="1"/>
</dbReference>
<proteinExistence type="inferred from homology"/>
<dbReference type="SUPFAM" id="SSF46600">
    <property type="entry name" value="C-terminal UvrC-binding domain of UvrB"/>
    <property type="match status" value="1"/>
</dbReference>
<name>A0A1V5T3W1_9BACT</name>